<protein>
    <recommendedName>
        <fullName evidence="2">Pyrrolo-quinoline quinone repeat domain-containing protein</fullName>
    </recommendedName>
</protein>
<keyword evidence="1" id="KW-0472">Membrane</keyword>
<reference evidence="3 4" key="1">
    <citation type="submission" date="2015-06" db="EMBL/GenBank/DDBJ databases">
        <title>New insights into the roles of widespread benthic archaea in carbon and nitrogen cycling.</title>
        <authorList>
            <person name="Lazar C.S."/>
            <person name="Baker B.J."/>
            <person name="Seitz K.W."/>
            <person name="Hyde A.S."/>
            <person name="Dick G.J."/>
            <person name="Hinrichs K.-U."/>
            <person name="Teske A.P."/>
        </authorList>
    </citation>
    <scope>NUCLEOTIDE SEQUENCE [LARGE SCALE GENOMIC DNA]</scope>
    <source>
        <strain evidence="3">SG8-32-1</strain>
    </source>
</reference>
<gene>
    <name evidence="3" type="ORF">AC477_03990</name>
</gene>
<feature type="non-terminal residue" evidence="3">
    <location>
        <position position="1"/>
    </location>
</feature>
<organism evidence="3 4">
    <name type="scientific">miscellaneous Crenarchaeota group-1 archaeon SG8-32-1</name>
    <dbReference type="NCBI Taxonomy" id="1685124"/>
    <lineage>
        <taxon>Archaea</taxon>
        <taxon>Candidatus Bathyarchaeota</taxon>
        <taxon>MCG-1</taxon>
    </lineage>
</organism>
<feature type="transmembrane region" description="Helical" evidence="1">
    <location>
        <begin position="352"/>
        <end position="370"/>
    </location>
</feature>
<name>A0A0M0BU12_9ARCH</name>
<proteinExistence type="predicted"/>
<accession>A0A0M0BU12</accession>
<dbReference type="SUPFAM" id="SSF50998">
    <property type="entry name" value="Quinoprotein alcohol dehydrogenase-like"/>
    <property type="match status" value="1"/>
</dbReference>
<evidence type="ECO:0000313" key="3">
    <source>
        <dbReference type="EMBL" id="KON31671.1"/>
    </source>
</evidence>
<dbReference type="InterPro" id="IPR015943">
    <property type="entry name" value="WD40/YVTN_repeat-like_dom_sf"/>
</dbReference>
<dbReference type="InterPro" id="IPR002372">
    <property type="entry name" value="PQQ_rpt_dom"/>
</dbReference>
<evidence type="ECO:0000256" key="1">
    <source>
        <dbReference type="SAM" id="Phobius"/>
    </source>
</evidence>
<dbReference type="InterPro" id="IPR011047">
    <property type="entry name" value="Quinoprotein_ADH-like_sf"/>
</dbReference>
<sequence length="376" mass="41400">GFSLDTGNLIWTTTPEPYLSVYDKWYGNCYGYGNFYTGRASGQVNCYDLETGNRLWTYDVKDPYAEILWSNNFPIEFHFIADGKVVVSYGEHSPINPTGRGAPLVVLNATTGEEIWKLSWFNNWWGGVVMIGDSIMVGMNGYDNRLYAIGKGPTAITAETTNEVIPRYTGVSIKGTVTDIAPGTKDFAVAARFPNGVPAVADEYMTDWMQYVYMQYQRPTDTMGVPVRIQVVDPAGAYAWIGTATSDAYGNYEYSFIPQMEGTYTIIATFIGSKAYWGSQTTTYLTVGPATPTVSIPPYPGYQGPSAQEVANRVIANLPADATPEQISQAVINQMPEYPEPTEIPEYTTIDLVIIVALVAVAILVVFTLYKVSKIT</sequence>
<keyword evidence="1" id="KW-1133">Transmembrane helix</keyword>
<evidence type="ECO:0000313" key="4">
    <source>
        <dbReference type="Proteomes" id="UP000037237"/>
    </source>
</evidence>
<dbReference type="Proteomes" id="UP000037237">
    <property type="component" value="Unassembled WGS sequence"/>
</dbReference>
<comment type="caution">
    <text evidence="3">The sequence shown here is derived from an EMBL/GenBank/DDBJ whole genome shotgun (WGS) entry which is preliminary data.</text>
</comment>
<dbReference type="Gene3D" id="2.130.10.10">
    <property type="entry name" value="YVTN repeat-like/Quinoprotein amine dehydrogenase"/>
    <property type="match status" value="1"/>
</dbReference>
<evidence type="ECO:0000259" key="2">
    <source>
        <dbReference type="Pfam" id="PF13360"/>
    </source>
</evidence>
<keyword evidence="1" id="KW-0812">Transmembrane</keyword>
<feature type="domain" description="Pyrrolo-quinoline quinone repeat" evidence="2">
    <location>
        <begin position="4"/>
        <end position="117"/>
    </location>
</feature>
<dbReference type="Pfam" id="PF13360">
    <property type="entry name" value="PQQ_2"/>
    <property type="match status" value="1"/>
</dbReference>
<dbReference type="EMBL" id="LFWU01000094">
    <property type="protein sequence ID" value="KON31671.1"/>
    <property type="molecule type" value="Genomic_DNA"/>
</dbReference>
<dbReference type="AlphaFoldDB" id="A0A0M0BU12"/>